<dbReference type="OrthoDB" id="539213at2759"/>
<evidence type="ECO:0000313" key="5">
    <source>
        <dbReference type="Proteomes" id="UP000023152"/>
    </source>
</evidence>
<gene>
    <name evidence="4" type="ORF">RFI_12764</name>
</gene>
<reference evidence="4 5" key="1">
    <citation type="journal article" date="2013" name="Curr. Biol.">
        <title>The Genome of the Foraminiferan Reticulomyxa filosa.</title>
        <authorList>
            <person name="Glockner G."/>
            <person name="Hulsmann N."/>
            <person name="Schleicher M."/>
            <person name="Noegel A.A."/>
            <person name="Eichinger L."/>
            <person name="Gallinger C."/>
            <person name="Pawlowski J."/>
            <person name="Sierra R."/>
            <person name="Euteneuer U."/>
            <person name="Pillet L."/>
            <person name="Moustafa A."/>
            <person name="Platzer M."/>
            <person name="Groth M."/>
            <person name="Szafranski K."/>
            <person name="Schliwa M."/>
        </authorList>
    </citation>
    <scope>NUCLEOTIDE SEQUENCE [LARGE SCALE GENOMIC DNA]</scope>
</reference>
<sequence length="419" mass="47530">MVAASEGAVRCLEIFAKRLDFQDQIFPEDLGGLNEGLIHLAAKKNQVGVIHYLGNINEALLHMKHKGGVNACHTACVHGSADALIELVNWKKEDTTSISFKKKNKNKNINISNNNNDKCCLFFFFYIQSNIVIAAERGHINCLRELATASANLNIRGDLQHTPFYRAAVNDHGATMRWLAAQGVQLNVVDAYGCPVQRACFMTGSFNALEAMAKLDMSFKSAKDFINKEDKERMTPVMWAAMYNRPLLLEHLARYGAILDRQNKFFEAAVHFAAGAGFASFFFFFFALNKFFFFSHCKIIIIKKGALQCLEILHKYGAAMELKNGKGKTPLQRAREAGHRECVEFLKLIIQEKILLRIKFVNIHNILKEKKQVNSMCYQLCTCCLFRMYNLVLFSQISREIAFILNKCRLCNIFSSVSY</sequence>
<feature type="transmembrane region" description="Helical" evidence="3">
    <location>
        <begin position="268"/>
        <end position="288"/>
    </location>
</feature>
<keyword evidence="5" id="KW-1185">Reference proteome</keyword>
<evidence type="ECO:0000313" key="4">
    <source>
        <dbReference type="EMBL" id="ETO24393.1"/>
    </source>
</evidence>
<dbReference type="InterPro" id="IPR036770">
    <property type="entry name" value="Ankyrin_rpt-contain_sf"/>
</dbReference>
<evidence type="ECO:0000256" key="1">
    <source>
        <dbReference type="ARBA" id="ARBA00022737"/>
    </source>
</evidence>
<evidence type="ECO:0000256" key="3">
    <source>
        <dbReference type="SAM" id="Phobius"/>
    </source>
</evidence>
<dbReference type="InterPro" id="IPR002110">
    <property type="entry name" value="Ankyrin_rpt"/>
</dbReference>
<dbReference type="AlphaFoldDB" id="X6NEU0"/>
<dbReference type="SMART" id="SM00248">
    <property type="entry name" value="ANK"/>
    <property type="match status" value="5"/>
</dbReference>
<proteinExistence type="predicted"/>
<keyword evidence="2" id="KW-0040">ANK repeat</keyword>
<organism evidence="4 5">
    <name type="scientific">Reticulomyxa filosa</name>
    <dbReference type="NCBI Taxonomy" id="46433"/>
    <lineage>
        <taxon>Eukaryota</taxon>
        <taxon>Sar</taxon>
        <taxon>Rhizaria</taxon>
        <taxon>Retaria</taxon>
        <taxon>Foraminifera</taxon>
        <taxon>Monothalamids</taxon>
        <taxon>Reticulomyxidae</taxon>
        <taxon>Reticulomyxa</taxon>
    </lineage>
</organism>
<accession>X6NEU0</accession>
<keyword evidence="3" id="KW-0472">Membrane</keyword>
<comment type="caution">
    <text evidence="4">The sequence shown here is derived from an EMBL/GenBank/DDBJ whole genome shotgun (WGS) entry which is preliminary data.</text>
</comment>
<dbReference type="Proteomes" id="UP000023152">
    <property type="component" value="Unassembled WGS sequence"/>
</dbReference>
<keyword evidence="3" id="KW-1133">Transmembrane helix</keyword>
<protein>
    <submittedName>
        <fullName evidence="4">Ankyrin repeat protein</fullName>
    </submittedName>
</protein>
<dbReference type="Gene3D" id="1.25.40.20">
    <property type="entry name" value="Ankyrin repeat-containing domain"/>
    <property type="match status" value="1"/>
</dbReference>
<dbReference type="EMBL" id="ASPP01009242">
    <property type="protein sequence ID" value="ETO24393.1"/>
    <property type="molecule type" value="Genomic_DNA"/>
</dbReference>
<dbReference type="PANTHER" id="PTHR24173:SF74">
    <property type="entry name" value="ANKYRIN REPEAT DOMAIN-CONTAINING PROTEIN 16"/>
    <property type="match status" value="1"/>
</dbReference>
<dbReference type="PANTHER" id="PTHR24173">
    <property type="entry name" value="ANKYRIN REPEAT CONTAINING"/>
    <property type="match status" value="1"/>
</dbReference>
<keyword evidence="1" id="KW-0677">Repeat</keyword>
<keyword evidence="3" id="KW-0812">Transmembrane</keyword>
<evidence type="ECO:0000256" key="2">
    <source>
        <dbReference type="ARBA" id="ARBA00023043"/>
    </source>
</evidence>
<name>X6NEU0_RETFI</name>
<dbReference type="SUPFAM" id="SSF48403">
    <property type="entry name" value="Ankyrin repeat"/>
    <property type="match status" value="1"/>
</dbReference>